<accession>A0A0B2R0D0</accession>
<dbReference type="SUPFAM" id="SSF81660">
    <property type="entry name" value="Metal cation-transporting ATPase, ATP-binding domain N"/>
    <property type="match status" value="1"/>
</dbReference>
<sequence length="84" mass="9771">MSVIVKDVDGKLLLLSKGTDRVMFERIAKNGRDFEEKTKQHISEYTDSGLRALILGYRELIDDEYNKFNKDFIEAKNLVSEDQE</sequence>
<dbReference type="PANTHER" id="PTHR24092:SF70">
    <property type="entry name" value="PHOSPHOLIPID-TRANSPORTING ATPASE"/>
    <property type="match status" value="1"/>
</dbReference>
<dbReference type="EMBL" id="KN654305">
    <property type="protein sequence ID" value="KHN25523.1"/>
    <property type="molecule type" value="Genomic_DNA"/>
</dbReference>
<evidence type="ECO:0000313" key="1">
    <source>
        <dbReference type="EMBL" id="KHN25523.1"/>
    </source>
</evidence>
<name>A0A0B2R0D0_GLYSO</name>
<dbReference type="GO" id="GO:0005886">
    <property type="term" value="C:plasma membrane"/>
    <property type="evidence" value="ECO:0007669"/>
    <property type="project" value="TreeGrafter"/>
</dbReference>
<dbReference type="EC" id="3.6.3.1" evidence="1"/>
<dbReference type="PANTHER" id="PTHR24092">
    <property type="entry name" value="PROBABLE PHOSPHOLIPID-TRANSPORTING ATPASE"/>
    <property type="match status" value="1"/>
</dbReference>
<dbReference type="GO" id="GO:0140326">
    <property type="term" value="F:ATPase-coupled intramembrane lipid transporter activity"/>
    <property type="evidence" value="ECO:0007669"/>
    <property type="project" value="TreeGrafter"/>
</dbReference>
<proteinExistence type="predicted"/>
<reference evidence="1" key="1">
    <citation type="submission" date="2014-07" db="EMBL/GenBank/DDBJ databases">
        <title>Identification of a novel salt tolerance gene in wild soybean by whole-genome sequencing.</title>
        <authorList>
            <person name="Lam H.-M."/>
            <person name="Qi X."/>
            <person name="Li M.-W."/>
            <person name="Liu X."/>
            <person name="Xie M."/>
            <person name="Ni M."/>
            <person name="Xu X."/>
        </authorList>
    </citation>
    <scope>NUCLEOTIDE SEQUENCE [LARGE SCALE GENOMIC DNA]</scope>
    <source>
        <tissue evidence="1">Root</tissue>
    </source>
</reference>
<dbReference type="InterPro" id="IPR023299">
    <property type="entry name" value="ATPase_P-typ_cyto_dom_N"/>
</dbReference>
<protein>
    <submittedName>
        <fullName evidence="1">Putative phospholipid-transporting ATPase 11</fullName>
        <ecNumber evidence="1">3.6.3.1</ecNumber>
    </submittedName>
</protein>
<gene>
    <name evidence="1" type="ORF">glysoja_043140</name>
</gene>
<dbReference type="GO" id="GO:0000166">
    <property type="term" value="F:nucleotide binding"/>
    <property type="evidence" value="ECO:0007669"/>
    <property type="project" value="InterPro"/>
</dbReference>
<organism evidence="1">
    <name type="scientific">Glycine soja</name>
    <name type="common">Wild soybean</name>
    <dbReference type="NCBI Taxonomy" id="3848"/>
    <lineage>
        <taxon>Eukaryota</taxon>
        <taxon>Viridiplantae</taxon>
        <taxon>Streptophyta</taxon>
        <taxon>Embryophyta</taxon>
        <taxon>Tracheophyta</taxon>
        <taxon>Spermatophyta</taxon>
        <taxon>Magnoliopsida</taxon>
        <taxon>eudicotyledons</taxon>
        <taxon>Gunneridae</taxon>
        <taxon>Pentapetalae</taxon>
        <taxon>rosids</taxon>
        <taxon>fabids</taxon>
        <taxon>Fabales</taxon>
        <taxon>Fabaceae</taxon>
        <taxon>Papilionoideae</taxon>
        <taxon>50 kb inversion clade</taxon>
        <taxon>NPAAA clade</taxon>
        <taxon>indigoferoid/millettioid clade</taxon>
        <taxon>Phaseoleae</taxon>
        <taxon>Glycine</taxon>
        <taxon>Glycine subgen. Soja</taxon>
    </lineage>
</organism>
<dbReference type="AlphaFoldDB" id="A0A0B2R0D0"/>
<dbReference type="GO" id="GO:0016787">
    <property type="term" value="F:hydrolase activity"/>
    <property type="evidence" value="ECO:0007669"/>
    <property type="project" value="UniProtKB-KW"/>
</dbReference>
<dbReference type="Gene3D" id="3.40.1110.10">
    <property type="entry name" value="Calcium-transporting ATPase, cytoplasmic domain N"/>
    <property type="match status" value="1"/>
</dbReference>
<dbReference type="GO" id="GO:0045332">
    <property type="term" value="P:phospholipid translocation"/>
    <property type="evidence" value="ECO:0007669"/>
    <property type="project" value="TreeGrafter"/>
</dbReference>
<dbReference type="Proteomes" id="UP000053555">
    <property type="component" value="Unassembled WGS sequence"/>
</dbReference>
<keyword evidence="1" id="KW-0378">Hydrolase</keyword>